<proteinExistence type="predicted"/>
<sequence>MNALKRITEVSQNMNKLAQRFDDLGGGFIKSKEDLLEIANSAERLIIAYNQNKELDIKGKLIDAHIKKMTLDFQKSQLILEKVFGERDKVLSQQFKVIDEGIRSGNSELMLMGMKTMTEYASNCPIRNFDEFKRILNDPNETLYLDF</sequence>
<dbReference type="OrthoDB" id="9992180at2"/>
<evidence type="ECO:0000313" key="1">
    <source>
        <dbReference type="EMBL" id="AFL85392.1"/>
    </source>
</evidence>
<name>I3Z824_BELBD</name>
<dbReference type="AlphaFoldDB" id="I3Z824"/>
<protein>
    <submittedName>
        <fullName evidence="1">Uncharacterized protein</fullName>
    </submittedName>
</protein>
<dbReference type="Proteomes" id="UP000006050">
    <property type="component" value="Chromosome"/>
</dbReference>
<accession>I3Z824</accession>
<gene>
    <name evidence="1" type="ordered locus">Belba_2860</name>
</gene>
<dbReference type="RefSeq" id="WP_014773342.1">
    <property type="nucleotide sequence ID" value="NC_018010.1"/>
</dbReference>
<reference evidence="2" key="1">
    <citation type="submission" date="2012-06" db="EMBL/GenBank/DDBJ databases">
        <title>The complete genome of Belliella baltica DSM 15883.</title>
        <authorList>
            <person name="Lucas S."/>
            <person name="Copeland A."/>
            <person name="Lapidus A."/>
            <person name="Goodwin L."/>
            <person name="Pitluck S."/>
            <person name="Peters L."/>
            <person name="Mikhailova N."/>
            <person name="Davenport K."/>
            <person name="Kyrpides N."/>
            <person name="Mavromatis K."/>
            <person name="Pagani I."/>
            <person name="Ivanova N."/>
            <person name="Ovchinnikova G."/>
            <person name="Zeytun A."/>
            <person name="Detter J.C."/>
            <person name="Han C."/>
            <person name="Land M."/>
            <person name="Hauser L."/>
            <person name="Markowitz V."/>
            <person name="Cheng J.-F."/>
            <person name="Hugenholtz P."/>
            <person name="Woyke T."/>
            <person name="Wu D."/>
            <person name="Tindall B."/>
            <person name="Pomrenke H."/>
            <person name="Brambilla E."/>
            <person name="Klenk H.-P."/>
            <person name="Eisen J.A."/>
        </authorList>
    </citation>
    <scope>NUCLEOTIDE SEQUENCE [LARGE SCALE GENOMIC DNA]</scope>
    <source>
        <strain evidence="2">DSM 15883 / CIP 108006 / LMG 21964 / BA134</strain>
    </source>
</reference>
<evidence type="ECO:0000313" key="2">
    <source>
        <dbReference type="Proteomes" id="UP000006050"/>
    </source>
</evidence>
<dbReference type="HOGENOM" id="CLU_1764449_0_0_10"/>
<dbReference type="KEGG" id="bbd:Belba_2860"/>
<dbReference type="STRING" id="866536.Belba_2860"/>
<dbReference type="EMBL" id="CP003281">
    <property type="protein sequence ID" value="AFL85392.1"/>
    <property type="molecule type" value="Genomic_DNA"/>
</dbReference>
<organism evidence="1 2">
    <name type="scientific">Belliella baltica (strain DSM 15883 / CIP 108006 / LMG 21964 / BA134)</name>
    <dbReference type="NCBI Taxonomy" id="866536"/>
    <lineage>
        <taxon>Bacteria</taxon>
        <taxon>Pseudomonadati</taxon>
        <taxon>Bacteroidota</taxon>
        <taxon>Cytophagia</taxon>
        <taxon>Cytophagales</taxon>
        <taxon>Cyclobacteriaceae</taxon>
        <taxon>Belliella</taxon>
    </lineage>
</organism>
<keyword evidence="2" id="KW-1185">Reference proteome</keyword>